<reference evidence="2" key="2">
    <citation type="submission" date="2015-01" db="EMBL/GenBank/DDBJ databases">
        <title>Evolutionary Origins and Diversification of the Mycorrhizal Mutualists.</title>
        <authorList>
            <consortium name="DOE Joint Genome Institute"/>
            <consortium name="Mycorrhizal Genomics Consortium"/>
            <person name="Kohler A."/>
            <person name="Kuo A."/>
            <person name="Nagy L.G."/>
            <person name="Floudas D."/>
            <person name="Copeland A."/>
            <person name="Barry K.W."/>
            <person name="Cichocki N."/>
            <person name="Veneault-Fourrey C."/>
            <person name="LaButti K."/>
            <person name="Lindquist E.A."/>
            <person name="Lipzen A."/>
            <person name="Lundell T."/>
            <person name="Morin E."/>
            <person name="Murat C."/>
            <person name="Riley R."/>
            <person name="Ohm R."/>
            <person name="Sun H."/>
            <person name="Tunlid A."/>
            <person name="Henrissat B."/>
            <person name="Grigoriev I.V."/>
            <person name="Hibbett D.S."/>
            <person name="Martin F."/>
        </authorList>
    </citation>
    <scope>NUCLEOTIDE SEQUENCE [LARGE SCALE GENOMIC DNA]</scope>
    <source>
        <strain evidence="2">LaAM-08-1</strain>
    </source>
</reference>
<dbReference type="EMBL" id="KN838654">
    <property type="protein sequence ID" value="KIJ99093.1"/>
    <property type="molecule type" value="Genomic_DNA"/>
</dbReference>
<evidence type="ECO:0000313" key="1">
    <source>
        <dbReference type="EMBL" id="KIJ99093.1"/>
    </source>
</evidence>
<protein>
    <submittedName>
        <fullName evidence="1">Uncharacterized protein</fullName>
    </submittedName>
</protein>
<evidence type="ECO:0000313" key="2">
    <source>
        <dbReference type="Proteomes" id="UP000054477"/>
    </source>
</evidence>
<gene>
    <name evidence="1" type="ORF">K443DRAFT_8679</name>
</gene>
<dbReference type="Proteomes" id="UP000054477">
    <property type="component" value="Unassembled WGS sequence"/>
</dbReference>
<organism evidence="1 2">
    <name type="scientific">Laccaria amethystina LaAM-08-1</name>
    <dbReference type="NCBI Taxonomy" id="1095629"/>
    <lineage>
        <taxon>Eukaryota</taxon>
        <taxon>Fungi</taxon>
        <taxon>Dikarya</taxon>
        <taxon>Basidiomycota</taxon>
        <taxon>Agaricomycotina</taxon>
        <taxon>Agaricomycetes</taxon>
        <taxon>Agaricomycetidae</taxon>
        <taxon>Agaricales</taxon>
        <taxon>Agaricineae</taxon>
        <taxon>Hydnangiaceae</taxon>
        <taxon>Laccaria</taxon>
    </lineage>
</organism>
<reference evidence="1 2" key="1">
    <citation type="submission" date="2014-04" db="EMBL/GenBank/DDBJ databases">
        <authorList>
            <consortium name="DOE Joint Genome Institute"/>
            <person name="Kuo A."/>
            <person name="Kohler A."/>
            <person name="Nagy L.G."/>
            <person name="Floudas D."/>
            <person name="Copeland A."/>
            <person name="Barry K.W."/>
            <person name="Cichocki N."/>
            <person name="Veneault-Fourrey C."/>
            <person name="LaButti K."/>
            <person name="Lindquist E.A."/>
            <person name="Lipzen A."/>
            <person name="Lundell T."/>
            <person name="Morin E."/>
            <person name="Murat C."/>
            <person name="Sun H."/>
            <person name="Tunlid A."/>
            <person name="Henrissat B."/>
            <person name="Grigoriev I.V."/>
            <person name="Hibbett D.S."/>
            <person name="Martin F."/>
            <person name="Nordberg H.P."/>
            <person name="Cantor M.N."/>
            <person name="Hua S.X."/>
        </authorList>
    </citation>
    <scope>NUCLEOTIDE SEQUENCE [LARGE SCALE GENOMIC DNA]</scope>
    <source>
        <strain evidence="1 2">LaAM-08-1</strain>
    </source>
</reference>
<keyword evidence="2" id="KW-1185">Reference proteome</keyword>
<dbReference type="HOGENOM" id="CLU_1981909_0_0_1"/>
<accession>A0A0C9XC59</accession>
<dbReference type="AlphaFoldDB" id="A0A0C9XC59"/>
<sequence length="126" mass="14391">MRPNPSKRPQPRYLFEEKIATFANFGMGVMRLEVKDGPPQKFVVNDAFSQIEVVQKGPADICLAFGAADHPRSLSHLPEATECLRHRLDIGMRMTFQECNAIPYHRYSEPAWNFGNVFVSPRHFDA</sequence>
<proteinExistence type="predicted"/>
<name>A0A0C9XC59_9AGAR</name>